<dbReference type="Gene3D" id="2.60.120.200">
    <property type="match status" value="1"/>
</dbReference>
<evidence type="ECO:0000313" key="2">
    <source>
        <dbReference type="Proteomes" id="UP001501470"/>
    </source>
</evidence>
<evidence type="ECO:0000313" key="1">
    <source>
        <dbReference type="EMBL" id="GAA1521845.1"/>
    </source>
</evidence>
<name>A0ABP4LGU0_9ACTN</name>
<dbReference type="SUPFAM" id="SSF49899">
    <property type="entry name" value="Concanavalin A-like lectins/glucanases"/>
    <property type="match status" value="1"/>
</dbReference>
<dbReference type="PANTHER" id="PTHR35332:SF2">
    <property type="entry name" value="REGULATION OF ENOLASE PROTEIN 1"/>
    <property type="match status" value="1"/>
</dbReference>
<keyword evidence="2" id="KW-1185">Reference proteome</keyword>
<organism evidence="1 2">
    <name type="scientific">Dactylosporangium maewongense</name>
    <dbReference type="NCBI Taxonomy" id="634393"/>
    <lineage>
        <taxon>Bacteria</taxon>
        <taxon>Bacillati</taxon>
        <taxon>Actinomycetota</taxon>
        <taxon>Actinomycetes</taxon>
        <taxon>Micromonosporales</taxon>
        <taxon>Micromonosporaceae</taxon>
        <taxon>Dactylosporangium</taxon>
    </lineage>
</organism>
<proteinExistence type="predicted"/>
<dbReference type="InterPro" id="IPR013320">
    <property type="entry name" value="ConA-like_dom_sf"/>
</dbReference>
<sequence length="207" mass="21727">MAGVDDLAFDGVPLRFRASGPRTASAPVPVAGGLRVSGGPGADLFLDPAGGSSRPDAERFTARVDGDFQLSAHVEPVLRDTFDSAVLLAWIDDENWCKICAELDPEGIPRVVTVVTRAGASDDANGWPYEGFGVHLRISRMGSVFALHASGDGITWQLARVFAMPLAPGAPVEAGLLVQSPRGPGTTADFSAVRFARTRLADLRDGS</sequence>
<dbReference type="PANTHER" id="PTHR35332">
    <property type="entry name" value="REGULATION OF ENOLASE PROTEIN 1"/>
    <property type="match status" value="1"/>
</dbReference>
<dbReference type="InterPro" id="IPR009784">
    <property type="entry name" value="DUF1349"/>
</dbReference>
<protein>
    <submittedName>
        <fullName evidence="1">DUF1349 domain-containing protein</fullName>
    </submittedName>
</protein>
<dbReference type="Proteomes" id="UP001501470">
    <property type="component" value="Unassembled WGS sequence"/>
</dbReference>
<accession>A0ABP4LGU0</accession>
<comment type="caution">
    <text evidence="1">The sequence shown here is derived from an EMBL/GenBank/DDBJ whole genome shotgun (WGS) entry which is preliminary data.</text>
</comment>
<dbReference type="EMBL" id="BAAAQD010000008">
    <property type="protein sequence ID" value="GAA1521845.1"/>
    <property type="molecule type" value="Genomic_DNA"/>
</dbReference>
<reference evidence="2" key="1">
    <citation type="journal article" date="2019" name="Int. J. Syst. Evol. Microbiol.">
        <title>The Global Catalogue of Microorganisms (GCM) 10K type strain sequencing project: providing services to taxonomists for standard genome sequencing and annotation.</title>
        <authorList>
            <consortium name="The Broad Institute Genomics Platform"/>
            <consortium name="The Broad Institute Genome Sequencing Center for Infectious Disease"/>
            <person name="Wu L."/>
            <person name="Ma J."/>
        </authorList>
    </citation>
    <scope>NUCLEOTIDE SEQUENCE [LARGE SCALE GENOMIC DNA]</scope>
    <source>
        <strain evidence="2">JCM 15933</strain>
    </source>
</reference>
<dbReference type="Pfam" id="PF07081">
    <property type="entry name" value="DUF1349"/>
    <property type="match status" value="1"/>
</dbReference>
<gene>
    <name evidence="1" type="ORF">GCM10009827_042300</name>
</gene>